<feature type="non-terminal residue" evidence="5">
    <location>
        <position position="1"/>
    </location>
</feature>
<keyword evidence="6" id="KW-1185">Reference proteome</keyword>
<evidence type="ECO:0000259" key="4">
    <source>
        <dbReference type="Pfam" id="PF02254"/>
    </source>
</evidence>
<comment type="caution">
    <text evidence="5">The sequence shown here is derived from an EMBL/GenBank/DDBJ whole genome shotgun (WGS) entry which is preliminary data.</text>
</comment>
<protein>
    <recommendedName>
        <fullName evidence="4">RCK N-terminal domain-containing protein</fullName>
    </recommendedName>
</protein>
<dbReference type="Gene3D" id="3.40.50.720">
    <property type="entry name" value="NAD(P)-binding Rossmann-like Domain"/>
    <property type="match status" value="1"/>
</dbReference>
<keyword evidence="2" id="KW-0050">Antiport</keyword>
<accession>A0ABQ6MV40</accession>
<keyword evidence="3" id="KW-0406">Ion transport</keyword>
<evidence type="ECO:0000256" key="3">
    <source>
        <dbReference type="ARBA" id="ARBA00023065"/>
    </source>
</evidence>
<gene>
    <name evidence="5" type="ORF">TeGR_g8066</name>
</gene>
<evidence type="ECO:0000313" key="6">
    <source>
        <dbReference type="Proteomes" id="UP001165060"/>
    </source>
</evidence>
<dbReference type="PANTHER" id="PTHR46157:SF4">
    <property type="entry name" value="K(+) EFFLUX ANTIPORTER 3, CHLOROPLASTIC"/>
    <property type="match status" value="1"/>
</dbReference>
<reference evidence="5 6" key="1">
    <citation type="journal article" date="2023" name="Commun. Biol.">
        <title>Genome analysis of Parmales, the sister group of diatoms, reveals the evolutionary specialization of diatoms from phago-mixotrophs to photoautotrophs.</title>
        <authorList>
            <person name="Ban H."/>
            <person name="Sato S."/>
            <person name="Yoshikawa S."/>
            <person name="Yamada K."/>
            <person name="Nakamura Y."/>
            <person name="Ichinomiya M."/>
            <person name="Sato N."/>
            <person name="Blanc-Mathieu R."/>
            <person name="Endo H."/>
            <person name="Kuwata A."/>
            <person name="Ogata H."/>
        </authorList>
    </citation>
    <scope>NUCLEOTIDE SEQUENCE [LARGE SCALE GENOMIC DNA]</scope>
</reference>
<evidence type="ECO:0000256" key="2">
    <source>
        <dbReference type="ARBA" id="ARBA00022449"/>
    </source>
</evidence>
<evidence type="ECO:0000256" key="1">
    <source>
        <dbReference type="ARBA" id="ARBA00022448"/>
    </source>
</evidence>
<evidence type="ECO:0000313" key="5">
    <source>
        <dbReference type="EMBL" id="GMI33071.1"/>
    </source>
</evidence>
<dbReference type="InterPro" id="IPR003148">
    <property type="entry name" value="RCK_N"/>
</dbReference>
<keyword evidence="1" id="KW-0813">Transport</keyword>
<proteinExistence type="predicted"/>
<organism evidence="5 6">
    <name type="scientific">Tetraparma gracilis</name>
    <dbReference type="NCBI Taxonomy" id="2962635"/>
    <lineage>
        <taxon>Eukaryota</taxon>
        <taxon>Sar</taxon>
        <taxon>Stramenopiles</taxon>
        <taxon>Ochrophyta</taxon>
        <taxon>Bolidophyceae</taxon>
        <taxon>Parmales</taxon>
        <taxon>Triparmaceae</taxon>
        <taxon>Tetraparma</taxon>
    </lineage>
</organism>
<dbReference type="Proteomes" id="UP001165060">
    <property type="component" value="Unassembled WGS sequence"/>
</dbReference>
<dbReference type="PANTHER" id="PTHR46157">
    <property type="entry name" value="K(+) EFFLUX ANTIPORTER 3, CHLOROPLASTIC"/>
    <property type="match status" value="1"/>
</dbReference>
<feature type="domain" description="RCK N-terminal" evidence="4">
    <location>
        <begin position="2"/>
        <end position="72"/>
    </location>
</feature>
<sequence length="179" mass="19636">GLPVFYGDVCRSEVCEAFNVKAAKSVIITINDVRTVNKAVISLRRQYPDIPIFARAADADHQRRLQNVLNVNAMVPINPEDSALLMLPFGGEVLKMLGTSPEEIEGILATKRKEISQERLSEIDVDKMIQDEETVEEFKEVAEGGGDDDGGNVVEAVVMPPLEVEEDVEVDVEVVAADQ</sequence>
<dbReference type="EMBL" id="BRYB01006079">
    <property type="protein sequence ID" value="GMI33071.1"/>
    <property type="molecule type" value="Genomic_DNA"/>
</dbReference>
<dbReference type="SUPFAM" id="SSF51735">
    <property type="entry name" value="NAD(P)-binding Rossmann-fold domains"/>
    <property type="match status" value="1"/>
</dbReference>
<name>A0ABQ6MV40_9STRA</name>
<dbReference type="Pfam" id="PF02254">
    <property type="entry name" value="TrkA_N"/>
    <property type="match status" value="1"/>
</dbReference>
<dbReference type="InterPro" id="IPR036291">
    <property type="entry name" value="NAD(P)-bd_dom_sf"/>
</dbReference>